<gene>
    <name evidence="1" type="ORF">C3E78_06690</name>
</gene>
<reference evidence="2" key="1">
    <citation type="submission" date="2018-01" db="EMBL/GenBank/DDBJ databases">
        <authorList>
            <person name="Li J."/>
        </authorList>
    </citation>
    <scope>NUCLEOTIDE SEQUENCE [LARGE SCALE GENOMIC DNA]</scope>
    <source>
        <strain evidence="2">592</strain>
    </source>
</reference>
<keyword evidence="2" id="KW-1185">Reference proteome</keyword>
<protein>
    <submittedName>
        <fullName evidence="1">Uncharacterized protein</fullName>
    </submittedName>
</protein>
<sequence>MRSARVLLVAAGLLVVIGLGLVLFENETVIGSSFGPAGGDAAVYSSEVGFAFDGAWLVSTQAVIGYGLVWLGSLLTAGVVGFRVAARLSPSV</sequence>
<proteinExistence type="predicted"/>
<evidence type="ECO:0000313" key="1">
    <source>
        <dbReference type="EMBL" id="AWB91911.1"/>
    </source>
</evidence>
<dbReference type="Proteomes" id="UP000244384">
    <property type="component" value="Chromosome"/>
</dbReference>
<dbReference type="AlphaFoldDB" id="A0A2S0WKR0"/>
<accession>A0A2S0WKR0</accession>
<dbReference type="EMBL" id="CP026952">
    <property type="protein sequence ID" value="AWB91911.1"/>
    <property type="molecule type" value="Genomic_DNA"/>
</dbReference>
<dbReference type="KEGG" id="aez:C3E78_06690"/>
<evidence type="ECO:0000313" key="2">
    <source>
        <dbReference type="Proteomes" id="UP000244384"/>
    </source>
</evidence>
<dbReference type="RefSeq" id="WP_108577556.1">
    <property type="nucleotide sequence ID" value="NZ_CP026952.1"/>
</dbReference>
<name>A0A2S0WKR0_9ACTN</name>
<organism evidence="1 2">
    <name type="scientific">Aeromicrobium chenweiae</name>
    <dbReference type="NCBI Taxonomy" id="2079793"/>
    <lineage>
        <taxon>Bacteria</taxon>
        <taxon>Bacillati</taxon>
        <taxon>Actinomycetota</taxon>
        <taxon>Actinomycetes</taxon>
        <taxon>Propionibacteriales</taxon>
        <taxon>Nocardioidaceae</taxon>
        <taxon>Aeromicrobium</taxon>
    </lineage>
</organism>
<accession>A0A5F2ESX0</accession>